<feature type="repeat" description="ANK" evidence="4">
    <location>
        <begin position="13"/>
        <end position="35"/>
    </location>
</feature>
<evidence type="ECO:0000313" key="6">
    <source>
        <dbReference type="Proteomes" id="UP000246464"/>
    </source>
</evidence>
<dbReference type="PANTHER" id="PTHR14491:SF9">
    <property type="entry name" value="ANKYRIN REPEAT DOMAIN-CONTAINING PROTEIN SOWAHB-LIKE"/>
    <property type="match status" value="1"/>
</dbReference>
<accession>A0A2U9BXL3</accession>
<name>A0A2U9BXL3_SCOMX</name>
<proteinExistence type="inferred from homology"/>
<evidence type="ECO:0000256" key="2">
    <source>
        <dbReference type="ARBA" id="ARBA00023043"/>
    </source>
</evidence>
<dbReference type="AlphaFoldDB" id="A0A2U9BXL3"/>
<protein>
    <submittedName>
        <fullName evidence="5">Putative ankyrin repeat domain-containing protein SOWAHC-like</fullName>
    </submittedName>
</protein>
<keyword evidence="6" id="KW-1185">Reference proteome</keyword>
<evidence type="ECO:0000313" key="5">
    <source>
        <dbReference type="EMBL" id="AWP09045.1"/>
    </source>
</evidence>
<reference evidence="5 6" key="1">
    <citation type="submission" date="2017-12" db="EMBL/GenBank/DDBJ databases">
        <title>Integrating genomic resources of turbot (Scophthalmus maximus) in depth evaluation of genetic and physical mapping variation across individuals.</title>
        <authorList>
            <person name="Martinez P."/>
        </authorList>
    </citation>
    <scope>NUCLEOTIDE SEQUENCE [LARGE SCALE GENOMIC DNA]</scope>
</reference>
<dbReference type="PROSITE" id="PS50297">
    <property type="entry name" value="ANK_REP_REGION"/>
    <property type="match status" value="1"/>
</dbReference>
<gene>
    <name evidence="5" type="ORF">SMAX5B_009468</name>
</gene>
<keyword evidence="1" id="KW-0677">Repeat</keyword>
<dbReference type="Gene3D" id="1.25.40.20">
    <property type="entry name" value="Ankyrin repeat-containing domain"/>
    <property type="match status" value="1"/>
</dbReference>
<evidence type="ECO:0000256" key="1">
    <source>
        <dbReference type="ARBA" id="ARBA00022737"/>
    </source>
</evidence>
<dbReference type="InterPro" id="IPR036770">
    <property type="entry name" value="Ankyrin_rpt-contain_sf"/>
</dbReference>
<dbReference type="InterPro" id="IPR002110">
    <property type="entry name" value="Ankyrin_rpt"/>
</dbReference>
<dbReference type="PROSITE" id="PS50088">
    <property type="entry name" value="ANK_REPEAT"/>
    <property type="match status" value="1"/>
</dbReference>
<organism evidence="5 6">
    <name type="scientific">Scophthalmus maximus</name>
    <name type="common">Turbot</name>
    <name type="synonym">Psetta maxima</name>
    <dbReference type="NCBI Taxonomy" id="52904"/>
    <lineage>
        <taxon>Eukaryota</taxon>
        <taxon>Metazoa</taxon>
        <taxon>Chordata</taxon>
        <taxon>Craniata</taxon>
        <taxon>Vertebrata</taxon>
        <taxon>Euteleostomi</taxon>
        <taxon>Actinopterygii</taxon>
        <taxon>Neopterygii</taxon>
        <taxon>Teleostei</taxon>
        <taxon>Neoteleostei</taxon>
        <taxon>Acanthomorphata</taxon>
        <taxon>Carangaria</taxon>
        <taxon>Pleuronectiformes</taxon>
        <taxon>Pleuronectoidei</taxon>
        <taxon>Scophthalmidae</taxon>
        <taxon>Scophthalmus</taxon>
    </lineage>
</organism>
<dbReference type="SUPFAM" id="SSF48403">
    <property type="entry name" value="Ankyrin repeat"/>
    <property type="match status" value="1"/>
</dbReference>
<dbReference type="EMBL" id="CP026252">
    <property type="protein sequence ID" value="AWP09045.1"/>
    <property type="molecule type" value="Genomic_DNA"/>
</dbReference>
<evidence type="ECO:0000256" key="3">
    <source>
        <dbReference type="ARBA" id="ARBA00038122"/>
    </source>
</evidence>
<keyword evidence="2 4" id="KW-0040">ANK repeat</keyword>
<evidence type="ECO:0000256" key="4">
    <source>
        <dbReference type="PROSITE-ProRule" id="PRU00023"/>
    </source>
</evidence>
<sequence>MMLRSGADVNVKSGYTALHLASIHGHRHVVHALVNTYNAKTSVRDYHGKTAPHYWSGGSDVFAREDSQSGARLSRGRRTQRYVLPSLLLTRSRSHGQLHLEFVTAPQSTSHDVLNLHV</sequence>
<dbReference type="PANTHER" id="PTHR14491">
    <property type="entry name" value="SOSONDOWAH, ISOFORM G"/>
    <property type="match status" value="1"/>
</dbReference>
<dbReference type="Proteomes" id="UP000246464">
    <property type="component" value="Chromosome 10"/>
</dbReference>
<dbReference type="Pfam" id="PF12796">
    <property type="entry name" value="Ank_2"/>
    <property type="match status" value="1"/>
</dbReference>
<comment type="similarity">
    <text evidence="3">Belongs to the SOWAH family.</text>
</comment>